<dbReference type="Proteomes" id="UP000789375">
    <property type="component" value="Unassembled WGS sequence"/>
</dbReference>
<protein>
    <submittedName>
        <fullName evidence="1">16838_t:CDS:1</fullName>
    </submittedName>
</protein>
<evidence type="ECO:0000313" key="1">
    <source>
        <dbReference type="EMBL" id="CAG8605560.1"/>
    </source>
</evidence>
<accession>A0A9N9GJ05</accession>
<reference evidence="1" key="1">
    <citation type="submission" date="2021-06" db="EMBL/GenBank/DDBJ databases">
        <authorList>
            <person name="Kallberg Y."/>
            <person name="Tangrot J."/>
            <person name="Rosling A."/>
        </authorList>
    </citation>
    <scope>NUCLEOTIDE SEQUENCE</scope>
    <source>
        <strain evidence="1">87-6 pot B 2015</strain>
    </source>
</reference>
<organism evidence="1 2">
    <name type="scientific">Funneliformis mosseae</name>
    <name type="common">Endomycorrhizal fungus</name>
    <name type="synonym">Glomus mosseae</name>
    <dbReference type="NCBI Taxonomy" id="27381"/>
    <lineage>
        <taxon>Eukaryota</taxon>
        <taxon>Fungi</taxon>
        <taxon>Fungi incertae sedis</taxon>
        <taxon>Mucoromycota</taxon>
        <taxon>Glomeromycotina</taxon>
        <taxon>Glomeromycetes</taxon>
        <taxon>Glomerales</taxon>
        <taxon>Glomeraceae</taxon>
        <taxon>Funneliformis</taxon>
    </lineage>
</organism>
<evidence type="ECO:0000313" key="2">
    <source>
        <dbReference type="Proteomes" id="UP000789375"/>
    </source>
</evidence>
<proteinExistence type="predicted"/>
<dbReference type="AlphaFoldDB" id="A0A9N9GJ05"/>
<comment type="caution">
    <text evidence="1">The sequence shown here is derived from an EMBL/GenBank/DDBJ whole genome shotgun (WGS) entry which is preliminary data.</text>
</comment>
<sequence length="48" mass="5468">MYISLTPGHTPLMGYMMEGVMLYNGKQRFQPIIPNRIPLSSRRTGINS</sequence>
<dbReference type="EMBL" id="CAJVPP010002603">
    <property type="protein sequence ID" value="CAG8605560.1"/>
    <property type="molecule type" value="Genomic_DNA"/>
</dbReference>
<gene>
    <name evidence="1" type="ORF">FMOSSE_LOCUS9183</name>
</gene>
<keyword evidence="2" id="KW-1185">Reference proteome</keyword>
<name>A0A9N9GJ05_FUNMO</name>